<feature type="chain" id="PRO_5022884310" description="Lipoprotein" evidence="1">
    <location>
        <begin position="22"/>
        <end position="280"/>
    </location>
</feature>
<reference evidence="2 3" key="1">
    <citation type="submission" date="2019-04" db="EMBL/GenBank/DDBJ databases">
        <title>Salinimonas iocasae sp. nov., a halophilic bacterium isolated from the outer tube casing of tubeworms in Okinawa Trough.</title>
        <authorList>
            <person name="Zhang H."/>
            <person name="Wang H."/>
            <person name="Li C."/>
        </authorList>
    </citation>
    <scope>NUCLEOTIDE SEQUENCE [LARGE SCALE GENOMIC DNA]</scope>
    <source>
        <strain evidence="2 3">KX18D6</strain>
    </source>
</reference>
<evidence type="ECO:0000313" key="2">
    <source>
        <dbReference type="EMBL" id="QCZ93535.1"/>
    </source>
</evidence>
<dbReference type="Pfam" id="PF19795">
    <property type="entry name" value="DUF6279"/>
    <property type="match status" value="1"/>
</dbReference>
<keyword evidence="1" id="KW-0732">Signal</keyword>
<organism evidence="2 3">
    <name type="scientific">Salinimonas iocasae</name>
    <dbReference type="NCBI Taxonomy" id="2572577"/>
    <lineage>
        <taxon>Bacteria</taxon>
        <taxon>Pseudomonadati</taxon>
        <taxon>Pseudomonadota</taxon>
        <taxon>Gammaproteobacteria</taxon>
        <taxon>Alteromonadales</taxon>
        <taxon>Alteromonadaceae</taxon>
        <taxon>Alteromonas/Salinimonas group</taxon>
        <taxon>Salinimonas</taxon>
    </lineage>
</organism>
<dbReference type="PIRSF" id="PIRSF028200">
    <property type="entry name" value="UCP028200"/>
    <property type="match status" value="1"/>
</dbReference>
<dbReference type="OrthoDB" id="5767052at2"/>
<evidence type="ECO:0008006" key="4">
    <source>
        <dbReference type="Google" id="ProtNLM"/>
    </source>
</evidence>
<name>A0A5B7YDB3_9ALTE</name>
<keyword evidence="3" id="KW-1185">Reference proteome</keyword>
<evidence type="ECO:0000256" key="1">
    <source>
        <dbReference type="SAM" id="SignalP"/>
    </source>
</evidence>
<dbReference type="InterPro" id="IPR016875">
    <property type="entry name" value="UCP028200"/>
</dbReference>
<dbReference type="AlphaFoldDB" id="A0A5B7YDB3"/>
<evidence type="ECO:0000313" key="3">
    <source>
        <dbReference type="Proteomes" id="UP000304912"/>
    </source>
</evidence>
<dbReference type="Proteomes" id="UP000304912">
    <property type="component" value="Chromosome"/>
</dbReference>
<proteinExistence type="predicted"/>
<feature type="signal peptide" evidence="1">
    <location>
        <begin position="1"/>
        <end position="21"/>
    </location>
</feature>
<dbReference type="KEGG" id="salk:FBQ74_08555"/>
<gene>
    <name evidence="2" type="ORF">FBQ74_08555</name>
</gene>
<sequence>MRKWLCIFIVLLCGGCSSKLAYDNLDWLIYWYMDDYVELKDRQEALFDKKLDSWIDWHRSEELSKYQQQLQQLQQHIKNDALDRQTIAWHLEKGKNHIDAIRNKLAPELAQLASRLDDEQVIYLFAALERENEEEEESIRERLEESKEERIEDLVDDIEDEFEDRLGDLTDQQEQIIARYAPQFERSGMHWIAYRRDIQNAARRLFITRSSSDTFVQDLTYLLENPDDYRSDEYLKLREENRQRYLDMAAELVPTMTNEQKDHLLDKVDGWLEDISSLKG</sequence>
<accession>A0A5B7YDB3</accession>
<dbReference type="RefSeq" id="WP_139756279.1">
    <property type="nucleotide sequence ID" value="NZ_CP039852.1"/>
</dbReference>
<dbReference type="EMBL" id="CP039852">
    <property type="protein sequence ID" value="QCZ93535.1"/>
    <property type="molecule type" value="Genomic_DNA"/>
</dbReference>
<protein>
    <recommendedName>
        <fullName evidence="4">Lipoprotein</fullName>
    </recommendedName>
</protein>